<sequence>MTEEDYVLDLIERLKPSLPIVATPGKAMIQQFRSDNSVIKLKKGQKFNITDCHYLGNEGGLAFACEINVKGKKHMLVASITQLRLEDAKHPLYKELRSYQLSRTEWLARNNRSSMTHTFP</sequence>
<organism evidence="1 2">
    <name type="scientific">Endozoicomonas gorgoniicola</name>
    <dbReference type="NCBI Taxonomy" id="1234144"/>
    <lineage>
        <taxon>Bacteria</taxon>
        <taxon>Pseudomonadati</taxon>
        <taxon>Pseudomonadota</taxon>
        <taxon>Gammaproteobacteria</taxon>
        <taxon>Oceanospirillales</taxon>
        <taxon>Endozoicomonadaceae</taxon>
        <taxon>Endozoicomonas</taxon>
    </lineage>
</organism>
<reference evidence="1 2" key="1">
    <citation type="submission" date="2022-10" db="EMBL/GenBank/DDBJ databases">
        <title>High-quality genome sequences of two octocoral-associated bacteria, Endozoicomonas euniceicola EF212 and Endozoicomonas gorgoniicola PS125.</title>
        <authorList>
            <person name="Chiou Y.-J."/>
            <person name="Chen Y.-H."/>
        </authorList>
    </citation>
    <scope>NUCLEOTIDE SEQUENCE [LARGE SCALE GENOMIC DNA]</scope>
    <source>
        <strain evidence="1 2">PS125</strain>
    </source>
</reference>
<dbReference type="EMBL" id="JAPFCC010000001">
    <property type="protein sequence ID" value="MCW7552322.1"/>
    <property type="molecule type" value="Genomic_DNA"/>
</dbReference>
<accession>A0ABT3MSG3</accession>
<evidence type="ECO:0000313" key="1">
    <source>
        <dbReference type="EMBL" id="MCW7552322.1"/>
    </source>
</evidence>
<name>A0ABT3MSG3_9GAMM</name>
<comment type="caution">
    <text evidence="1">The sequence shown here is derived from an EMBL/GenBank/DDBJ whole genome shotgun (WGS) entry which is preliminary data.</text>
</comment>
<dbReference type="RefSeq" id="WP_262567290.1">
    <property type="nucleotide sequence ID" value="NZ_JAPFCC010000001.1"/>
</dbReference>
<keyword evidence="2" id="KW-1185">Reference proteome</keyword>
<protein>
    <submittedName>
        <fullName evidence="1">Uncharacterized protein</fullName>
    </submittedName>
</protein>
<dbReference type="Proteomes" id="UP001209854">
    <property type="component" value="Unassembled WGS sequence"/>
</dbReference>
<evidence type="ECO:0000313" key="2">
    <source>
        <dbReference type="Proteomes" id="UP001209854"/>
    </source>
</evidence>
<gene>
    <name evidence="1" type="ORF">NX722_06610</name>
</gene>
<proteinExistence type="predicted"/>